<dbReference type="Pfam" id="PF00226">
    <property type="entry name" value="DnaJ"/>
    <property type="match status" value="1"/>
</dbReference>
<dbReference type="OrthoDB" id="129696at2"/>
<dbReference type="Gene3D" id="1.10.287.110">
    <property type="entry name" value="DnaJ domain"/>
    <property type="match status" value="1"/>
</dbReference>
<evidence type="ECO:0000256" key="1">
    <source>
        <dbReference type="ARBA" id="ARBA00022705"/>
    </source>
</evidence>
<name>A0A1F2PLD2_9FIRM</name>
<dbReference type="EMBL" id="LKEU01000017">
    <property type="protein sequence ID" value="OFV71664.1"/>
    <property type="molecule type" value="Genomic_DNA"/>
</dbReference>
<dbReference type="InterPro" id="IPR036869">
    <property type="entry name" value="J_dom_sf"/>
</dbReference>
<organism evidence="3 4">
    <name type="scientific">Acetobacterium wieringae</name>
    <dbReference type="NCBI Taxonomy" id="52694"/>
    <lineage>
        <taxon>Bacteria</taxon>
        <taxon>Bacillati</taxon>
        <taxon>Bacillota</taxon>
        <taxon>Clostridia</taxon>
        <taxon>Eubacteriales</taxon>
        <taxon>Eubacteriaceae</taxon>
        <taxon>Acetobacterium</taxon>
    </lineage>
</organism>
<gene>
    <name evidence="3" type="primary">dnaJ_1</name>
    <name evidence="3" type="ORF">ACWI_07890</name>
</gene>
<dbReference type="Gene3D" id="1.25.40.10">
    <property type="entry name" value="Tetratricopeptide repeat domain"/>
    <property type="match status" value="1"/>
</dbReference>
<evidence type="ECO:0000259" key="2">
    <source>
        <dbReference type="PROSITE" id="PS50076"/>
    </source>
</evidence>
<dbReference type="PROSITE" id="PS50076">
    <property type="entry name" value="DNAJ_2"/>
    <property type="match status" value="1"/>
</dbReference>
<feature type="domain" description="J" evidence="2">
    <location>
        <begin position="17"/>
        <end position="76"/>
    </location>
</feature>
<dbReference type="RefSeq" id="WP_070370139.1">
    <property type="nucleotide sequence ID" value="NZ_LKEU01000017.1"/>
</dbReference>
<evidence type="ECO:0000313" key="4">
    <source>
        <dbReference type="Proteomes" id="UP000176244"/>
    </source>
</evidence>
<dbReference type="Proteomes" id="UP000176244">
    <property type="component" value="Unassembled WGS sequence"/>
</dbReference>
<dbReference type="SMART" id="SM00271">
    <property type="entry name" value="DnaJ"/>
    <property type="match status" value="1"/>
</dbReference>
<sequence length="414" mass="48748">MFKKGIFDQRKNNQLEDYYKILGTTAKAGPEKIKERYFEKLRAFPPETHPEEFQQIRKAYETLKNPDERRKYDILRKFGPKIEKEMNNAMLQVMTGNEKAAHKTLSKIIEMDPDNVQGYLIKAELYLEQNNLADFEIYFQKAIDKLKTEEGADLAFLKIALLAEHGYMEAAQKEIVCSKERYPASATQFDQISIRVYRGLRDYENLWQITSKLVPPIKESQPDHIYLMIDWLIAGLELEKKKKISHIISRMKKLLRLIEDQEERDYLTSVFVDEYCGYHDVGRFEDAMAFIELALFIDKNDKELQALKKELVPLVALDATIRRLDCDCYLIPYLKVVALKHFYESFDIEPEEGFSADYYQTIAEYKDCNEEIAWGIMQIKKRYPAVYKAFQSDWEALFAEHTAGLNREAKRRLR</sequence>
<accession>A0A1F2PLD2</accession>
<dbReference type="InterPro" id="IPR001623">
    <property type="entry name" value="DnaJ_domain"/>
</dbReference>
<dbReference type="STRING" id="52694.ACWI_07890"/>
<dbReference type="SUPFAM" id="SSF46565">
    <property type="entry name" value="Chaperone J-domain"/>
    <property type="match status" value="1"/>
</dbReference>
<dbReference type="CDD" id="cd06257">
    <property type="entry name" value="DnaJ"/>
    <property type="match status" value="1"/>
</dbReference>
<comment type="caution">
    <text evidence="3">The sequence shown here is derived from an EMBL/GenBank/DDBJ whole genome shotgun (WGS) entry which is preliminary data.</text>
</comment>
<keyword evidence="1" id="KW-0235">DNA replication</keyword>
<dbReference type="SUPFAM" id="SSF48452">
    <property type="entry name" value="TPR-like"/>
    <property type="match status" value="1"/>
</dbReference>
<protein>
    <submittedName>
        <fullName evidence="3">Chaperone protein DnaJ</fullName>
    </submittedName>
</protein>
<evidence type="ECO:0000313" key="3">
    <source>
        <dbReference type="EMBL" id="OFV71664.1"/>
    </source>
</evidence>
<dbReference type="PRINTS" id="PR00625">
    <property type="entry name" value="JDOMAIN"/>
</dbReference>
<proteinExistence type="predicted"/>
<dbReference type="GO" id="GO:0006260">
    <property type="term" value="P:DNA replication"/>
    <property type="evidence" value="ECO:0007669"/>
    <property type="project" value="UniProtKB-KW"/>
</dbReference>
<dbReference type="PROSITE" id="PS00636">
    <property type="entry name" value="DNAJ_1"/>
    <property type="match status" value="1"/>
</dbReference>
<dbReference type="AlphaFoldDB" id="A0A1F2PLD2"/>
<dbReference type="InterPro" id="IPR018253">
    <property type="entry name" value="DnaJ_domain_CS"/>
</dbReference>
<dbReference type="InterPro" id="IPR011990">
    <property type="entry name" value="TPR-like_helical_dom_sf"/>
</dbReference>
<reference evidence="3 4" key="1">
    <citation type="submission" date="2015-09" db="EMBL/GenBank/DDBJ databases">
        <title>Genome sequence of Acetobacterium wieringae DSM 1911.</title>
        <authorList>
            <person name="Poehlein A."/>
            <person name="Bengelsdorf F.R."/>
            <person name="Schiel-Bengelsdorf B."/>
            <person name="Duerre P."/>
            <person name="Daniel R."/>
        </authorList>
    </citation>
    <scope>NUCLEOTIDE SEQUENCE [LARGE SCALE GENOMIC DNA]</scope>
    <source>
        <strain evidence="3 4">DSM 1911</strain>
    </source>
</reference>